<keyword evidence="3" id="KW-1185">Reference proteome</keyword>
<feature type="compositionally biased region" description="Polar residues" evidence="1">
    <location>
        <begin position="123"/>
        <end position="135"/>
    </location>
</feature>
<reference evidence="2 3" key="1">
    <citation type="submission" date="2020-10" db="EMBL/GenBank/DDBJ databases">
        <title>The Coptis chinensis genome and diversification of protoberbering-type alkaloids.</title>
        <authorList>
            <person name="Wang B."/>
            <person name="Shu S."/>
            <person name="Song C."/>
            <person name="Liu Y."/>
        </authorList>
    </citation>
    <scope>NUCLEOTIDE SEQUENCE [LARGE SCALE GENOMIC DNA]</scope>
    <source>
        <strain evidence="2">HL-2020</strain>
        <tissue evidence="2">Leaf</tissue>
    </source>
</reference>
<feature type="region of interest" description="Disordered" evidence="1">
    <location>
        <begin position="1"/>
        <end position="33"/>
    </location>
</feature>
<evidence type="ECO:0000313" key="2">
    <source>
        <dbReference type="EMBL" id="KAF9614370.1"/>
    </source>
</evidence>
<evidence type="ECO:0000313" key="3">
    <source>
        <dbReference type="Proteomes" id="UP000631114"/>
    </source>
</evidence>
<dbReference type="EMBL" id="JADFTS010000003">
    <property type="protein sequence ID" value="KAF9614370.1"/>
    <property type="molecule type" value="Genomic_DNA"/>
</dbReference>
<proteinExistence type="predicted"/>
<feature type="region of interest" description="Disordered" evidence="1">
    <location>
        <begin position="85"/>
        <end position="169"/>
    </location>
</feature>
<feature type="compositionally biased region" description="Basic and acidic residues" evidence="1">
    <location>
        <begin position="18"/>
        <end position="29"/>
    </location>
</feature>
<feature type="compositionally biased region" description="Basic residues" evidence="1">
    <location>
        <begin position="157"/>
        <end position="169"/>
    </location>
</feature>
<gene>
    <name evidence="2" type="ORF">IFM89_018245</name>
</gene>
<comment type="caution">
    <text evidence="2">The sequence shown here is derived from an EMBL/GenBank/DDBJ whole genome shotgun (WGS) entry which is preliminary data.</text>
</comment>
<sequence length="356" mass="40739">MFSSSSLRSINPTTRYTKKTETRKQERNDPSQSYNIITENHVIARETIAVIMQATHDFLLHGPRGGKTNLRSYLKRKLKLSLMEEDIGEEEDNKKEHEHSSEDESQQAPNQKIKPPPLKNNPLSEMSQEQTNCGTEDQLLERVYPRNTTTNQNFIRRSSRLTTSKRNHQRPTLSTCFYQLERAKVNKKPRVAEMDNKTQRVGLVETFLSRNHRLQIMLPSIDGEEVTNGNVSTEPTIDLNFGAAVLQLDTMEVEPDNVQMKTFDSQPEVEQLEECNKLSGREDRAAKVCLDKLLEVMSVYMESLYATVGETPSDRSLTSEEKIYVLASNMSWSLRLSFKELLEENTHISSSPSPRG</sequence>
<feature type="compositionally biased region" description="Basic and acidic residues" evidence="1">
    <location>
        <begin position="92"/>
        <end position="102"/>
    </location>
</feature>
<feature type="compositionally biased region" description="Polar residues" evidence="1">
    <location>
        <begin position="146"/>
        <end position="156"/>
    </location>
</feature>
<organism evidence="2 3">
    <name type="scientific">Coptis chinensis</name>
    <dbReference type="NCBI Taxonomy" id="261450"/>
    <lineage>
        <taxon>Eukaryota</taxon>
        <taxon>Viridiplantae</taxon>
        <taxon>Streptophyta</taxon>
        <taxon>Embryophyta</taxon>
        <taxon>Tracheophyta</taxon>
        <taxon>Spermatophyta</taxon>
        <taxon>Magnoliopsida</taxon>
        <taxon>Ranunculales</taxon>
        <taxon>Ranunculaceae</taxon>
        <taxon>Coptidoideae</taxon>
        <taxon>Coptis</taxon>
    </lineage>
</organism>
<evidence type="ECO:0000256" key="1">
    <source>
        <dbReference type="SAM" id="MobiDB-lite"/>
    </source>
</evidence>
<feature type="compositionally biased region" description="Polar residues" evidence="1">
    <location>
        <begin position="1"/>
        <end position="12"/>
    </location>
</feature>
<name>A0A835IAA0_9MAGN</name>
<dbReference type="Proteomes" id="UP000631114">
    <property type="component" value="Unassembled WGS sequence"/>
</dbReference>
<accession>A0A835IAA0</accession>
<dbReference type="AlphaFoldDB" id="A0A835IAA0"/>
<protein>
    <submittedName>
        <fullName evidence="2">Uncharacterized protein</fullName>
    </submittedName>
</protein>